<dbReference type="SUPFAM" id="SSF53955">
    <property type="entry name" value="Lysozyme-like"/>
    <property type="match status" value="1"/>
</dbReference>
<comment type="caution">
    <text evidence="1">The sequence shown here is derived from an EMBL/GenBank/DDBJ whole genome shotgun (WGS) entry which is preliminary data.</text>
</comment>
<sequence length="175" mass="19779">MKKVKILSIILGLLFTFIIPTTVGAEGIFVSESSASFLTNYSNSSDLRVSTLKAFLEKHKSPLAPYSDDFIYYADLYDIDWRLVPAISGVESTFGKKIPANSYNAYGWAGGKYRFNSWEHSIEVVTKALREKYYDRGANTLSKINRIYCPPNPKWGGKVAYFMNKIDSNPIEFSI</sequence>
<reference evidence="1 2" key="1">
    <citation type="journal article" date="2015" name="Nature">
        <title>rRNA introns, odd ribosomes, and small enigmatic genomes across a large radiation of phyla.</title>
        <authorList>
            <person name="Brown C.T."/>
            <person name="Hug L.A."/>
            <person name="Thomas B.C."/>
            <person name="Sharon I."/>
            <person name="Castelle C.J."/>
            <person name="Singh A."/>
            <person name="Wilkins M.J."/>
            <person name="Williams K.H."/>
            <person name="Banfield J.F."/>
        </authorList>
    </citation>
    <scope>NUCLEOTIDE SEQUENCE [LARGE SCALE GENOMIC DNA]</scope>
</reference>
<gene>
    <name evidence="1" type="ORF">US62_C0012G0011</name>
</gene>
<organism evidence="1 2">
    <name type="scientific">Candidatus Woesebacteria bacterium GW2011_GWA1_37_8</name>
    <dbReference type="NCBI Taxonomy" id="1618546"/>
    <lineage>
        <taxon>Bacteria</taxon>
        <taxon>Candidatus Woeseibacteriota</taxon>
    </lineage>
</organism>
<dbReference type="Gene3D" id="1.10.530.10">
    <property type="match status" value="1"/>
</dbReference>
<dbReference type="AlphaFoldDB" id="A0A0G0HTM1"/>
<dbReference type="EMBL" id="LBTR01000012">
    <property type="protein sequence ID" value="KKQ45597.1"/>
    <property type="molecule type" value="Genomic_DNA"/>
</dbReference>
<evidence type="ECO:0008006" key="3">
    <source>
        <dbReference type="Google" id="ProtNLM"/>
    </source>
</evidence>
<name>A0A0G0HTM1_9BACT</name>
<proteinExistence type="predicted"/>
<evidence type="ECO:0000313" key="2">
    <source>
        <dbReference type="Proteomes" id="UP000034603"/>
    </source>
</evidence>
<dbReference type="Proteomes" id="UP000034603">
    <property type="component" value="Unassembled WGS sequence"/>
</dbReference>
<evidence type="ECO:0000313" key="1">
    <source>
        <dbReference type="EMBL" id="KKQ45597.1"/>
    </source>
</evidence>
<protein>
    <recommendedName>
        <fullName evidence="3">Mannosyl-glycoprotein endo-beta-N-acetylglucosamidase-like domain-containing protein</fullName>
    </recommendedName>
</protein>
<accession>A0A0G0HTM1</accession>
<dbReference type="InterPro" id="IPR023346">
    <property type="entry name" value="Lysozyme-like_dom_sf"/>
</dbReference>